<evidence type="ECO:0000259" key="2">
    <source>
        <dbReference type="Pfam" id="PF00266"/>
    </source>
</evidence>
<accession>A0A2H0XC62</accession>
<evidence type="ECO:0000256" key="1">
    <source>
        <dbReference type="ARBA" id="ARBA00022898"/>
    </source>
</evidence>
<comment type="caution">
    <text evidence="3">The sequence shown here is derived from an EMBL/GenBank/DDBJ whole genome shotgun (WGS) entry which is preliminary data.</text>
</comment>
<evidence type="ECO:0000313" key="3">
    <source>
        <dbReference type="EMBL" id="PIS22513.1"/>
    </source>
</evidence>
<dbReference type="InterPro" id="IPR015424">
    <property type="entry name" value="PyrdxlP-dep_Trfase"/>
</dbReference>
<keyword evidence="1" id="KW-0663">Pyridoxal phosphate</keyword>
<dbReference type="EMBL" id="PEYU01000026">
    <property type="protein sequence ID" value="PIS22513.1"/>
    <property type="molecule type" value="Genomic_DNA"/>
</dbReference>
<feature type="domain" description="Aminotransferase class V" evidence="2">
    <location>
        <begin position="24"/>
        <end position="140"/>
    </location>
</feature>
<gene>
    <name evidence="3" type="ORF">COT50_01495</name>
</gene>
<name>A0A2H0XC62_UNCKA</name>
<reference evidence="4" key="1">
    <citation type="submission" date="2017-09" db="EMBL/GenBank/DDBJ databases">
        <title>Depth-based differentiation of microbial function through sediment-hosted aquifers and enrichment of novel symbionts in the deep terrestrial subsurface.</title>
        <authorList>
            <person name="Probst A.J."/>
            <person name="Ladd B."/>
            <person name="Jarett J.K."/>
            <person name="Geller-Mcgrath D.E."/>
            <person name="Sieber C.M.K."/>
            <person name="Emerson J.B."/>
            <person name="Anantharaman K."/>
            <person name="Thomas B.C."/>
            <person name="Malmstrom R."/>
            <person name="Stieglmeier M."/>
            <person name="Klingl A."/>
            <person name="Woyke T."/>
            <person name="Ryan C.M."/>
            <person name="Banfield J.F."/>
        </authorList>
    </citation>
    <scope>NUCLEOTIDE SEQUENCE [LARGE SCALE GENOMIC DNA]</scope>
</reference>
<sequence length="141" mass="15762">MLDVQKIKADFPILSRQTNGHDLVYLDNSATSQKPVQILSAVDDYYKTCNANVHRGSHTLADEATSRYEKSRETVARFIGAQKPEEIIFVRNATEALNLVAYSYASDNLASGEEILLGVWEHHSNLVPWQQVCLKTGAKLI</sequence>
<dbReference type="AlphaFoldDB" id="A0A2H0XC62"/>
<dbReference type="InterPro" id="IPR015421">
    <property type="entry name" value="PyrdxlP-dep_Trfase_major"/>
</dbReference>
<dbReference type="Gene3D" id="3.40.640.10">
    <property type="entry name" value="Type I PLP-dependent aspartate aminotransferase-like (Major domain)"/>
    <property type="match status" value="1"/>
</dbReference>
<dbReference type="Pfam" id="PF00266">
    <property type="entry name" value="Aminotran_5"/>
    <property type="match status" value="1"/>
</dbReference>
<organism evidence="3 4">
    <name type="scientific">candidate division WWE3 bacterium CG08_land_8_20_14_0_20_41_10</name>
    <dbReference type="NCBI Taxonomy" id="1975085"/>
    <lineage>
        <taxon>Bacteria</taxon>
        <taxon>Katanobacteria</taxon>
    </lineage>
</organism>
<dbReference type="SUPFAM" id="SSF53383">
    <property type="entry name" value="PLP-dependent transferases"/>
    <property type="match status" value="1"/>
</dbReference>
<dbReference type="Gene3D" id="3.90.1150.10">
    <property type="entry name" value="Aspartate Aminotransferase, domain 1"/>
    <property type="match status" value="1"/>
</dbReference>
<dbReference type="InterPro" id="IPR015422">
    <property type="entry name" value="PyrdxlP-dep_Trfase_small"/>
</dbReference>
<dbReference type="PANTHER" id="PTHR43586">
    <property type="entry name" value="CYSTEINE DESULFURASE"/>
    <property type="match status" value="1"/>
</dbReference>
<protein>
    <submittedName>
        <fullName evidence="3">Cysteine desulfurase</fullName>
    </submittedName>
</protein>
<dbReference type="PANTHER" id="PTHR43586:SF8">
    <property type="entry name" value="CYSTEINE DESULFURASE 1, CHLOROPLASTIC"/>
    <property type="match status" value="1"/>
</dbReference>
<dbReference type="InterPro" id="IPR000192">
    <property type="entry name" value="Aminotrans_V_dom"/>
</dbReference>
<evidence type="ECO:0000313" key="4">
    <source>
        <dbReference type="Proteomes" id="UP000231252"/>
    </source>
</evidence>
<dbReference type="Proteomes" id="UP000231252">
    <property type="component" value="Unassembled WGS sequence"/>
</dbReference>
<feature type="non-terminal residue" evidence="3">
    <location>
        <position position="141"/>
    </location>
</feature>
<proteinExistence type="predicted"/>